<evidence type="ECO:0000313" key="3">
    <source>
        <dbReference type="Proteomes" id="UP000000768"/>
    </source>
</evidence>
<reference evidence="3" key="2">
    <citation type="journal article" date="2018" name="Plant J.">
        <title>The Sorghum bicolor reference genome: improved assembly, gene annotations, a transcriptome atlas, and signatures of genome organization.</title>
        <authorList>
            <person name="McCormick R.F."/>
            <person name="Truong S.K."/>
            <person name="Sreedasyam A."/>
            <person name="Jenkins J."/>
            <person name="Shu S."/>
            <person name="Sims D."/>
            <person name="Kennedy M."/>
            <person name="Amirebrahimi M."/>
            <person name="Weers B.D."/>
            <person name="McKinley B."/>
            <person name="Mattison A."/>
            <person name="Morishige D.T."/>
            <person name="Grimwood J."/>
            <person name="Schmutz J."/>
            <person name="Mullet J.E."/>
        </authorList>
    </citation>
    <scope>NUCLEOTIDE SEQUENCE [LARGE SCALE GENOMIC DNA]</scope>
    <source>
        <strain evidence="3">cv. BTx623</strain>
    </source>
</reference>
<keyword evidence="3" id="KW-1185">Reference proteome</keyword>
<gene>
    <name evidence="2" type="ORF">SORBI_3004G159866</name>
</gene>
<organism evidence="2 3">
    <name type="scientific">Sorghum bicolor</name>
    <name type="common">Sorghum</name>
    <name type="synonym">Sorghum vulgare</name>
    <dbReference type="NCBI Taxonomy" id="4558"/>
    <lineage>
        <taxon>Eukaryota</taxon>
        <taxon>Viridiplantae</taxon>
        <taxon>Streptophyta</taxon>
        <taxon>Embryophyta</taxon>
        <taxon>Tracheophyta</taxon>
        <taxon>Spermatophyta</taxon>
        <taxon>Magnoliopsida</taxon>
        <taxon>Liliopsida</taxon>
        <taxon>Poales</taxon>
        <taxon>Poaceae</taxon>
        <taxon>PACMAD clade</taxon>
        <taxon>Panicoideae</taxon>
        <taxon>Andropogonodae</taxon>
        <taxon>Andropogoneae</taxon>
        <taxon>Sorghinae</taxon>
        <taxon>Sorghum</taxon>
    </lineage>
</organism>
<feature type="region of interest" description="Disordered" evidence="1">
    <location>
        <begin position="23"/>
        <end position="113"/>
    </location>
</feature>
<dbReference type="EMBL" id="CM000763">
    <property type="protein sequence ID" value="OQU85022.1"/>
    <property type="molecule type" value="Genomic_DNA"/>
</dbReference>
<sequence>MCPCRGHSPIMSGILPALAPREPAPQVDAATAGTRGHGIAQRGRAWVPRHRSQGAQWGRSACRVGWRGRKGKGCRGGGGEHRGERWRRRQSTESSSSSSSGQSPSPPDTDVRVHNCCWPKEITHHSRGGPAAPAVLN</sequence>
<dbReference type="InParanoid" id="A0A1Z5RMN6"/>
<name>A0A1Z5RMN6_SORBI</name>
<dbReference type="AlphaFoldDB" id="A0A1Z5RMN6"/>
<protein>
    <submittedName>
        <fullName evidence="2">Uncharacterized protein</fullName>
    </submittedName>
</protein>
<dbReference type="Proteomes" id="UP000000768">
    <property type="component" value="Chromosome 4"/>
</dbReference>
<feature type="compositionally biased region" description="Low complexity" evidence="1">
    <location>
        <begin position="94"/>
        <end position="103"/>
    </location>
</feature>
<proteinExistence type="predicted"/>
<evidence type="ECO:0000256" key="1">
    <source>
        <dbReference type="SAM" id="MobiDB-lite"/>
    </source>
</evidence>
<evidence type="ECO:0000313" key="2">
    <source>
        <dbReference type="EMBL" id="OQU85022.1"/>
    </source>
</evidence>
<accession>A0A1Z5RMN6</accession>
<reference evidence="2 3" key="1">
    <citation type="journal article" date="2009" name="Nature">
        <title>The Sorghum bicolor genome and the diversification of grasses.</title>
        <authorList>
            <person name="Paterson A.H."/>
            <person name="Bowers J.E."/>
            <person name="Bruggmann R."/>
            <person name="Dubchak I."/>
            <person name="Grimwood J."/>
            <person name="Gundlach H."/>
            <person name="Haberer G."/>
            <person name="Hellsten U."/>
            <person name="Mitros T."/>
            <person name="Poliakov A."/>
            <person name="Schmutz J."/>
            <person name="Spannagl M."/>
            <person name="Tang H."/>
            <person name="Wang X."/>
            <person name="Wicker T."/>
            <person name="Bharti A.K."/>
            <person name="Chapman J."/>
            <person name="Feltus F.A."/>
            <person name="Gowik U."/>
            <person name="Grigoriev I.V."/>
            <person name="Lyons E."/>
            <person name="Maher C.A."/>
            <person name="Martis M."/>
            <person name="Narechania A."/>
            <person name="Otillar R.P."/>
            <person name="Penning B.W."/>
            <person name="Salamov A.A."/>
            <person name="Wang Y."/>
            <person name="Zhang L."/>
            <person name="Carpita N.C."/>
            <person name="Freeling M."/>
            <person name="Gingle A.R."/>
            <person name="Hash C.T."/>
            <person name="Keller B."/>
            <person name="Klein P."/>
            <person name="Kresovich S."/>
            <person name="McCann M.C."/>
            <person name="Ming R."/>
            <person name="Peterson D.G."/>
            <person name="Mehboob-ur-Rahman"/>
            <person name="Ware D."/>
            <person name="Westhoff P."/>
            <person name="Mayer K.F."/>
            <person name="Messing J."/>
            <person name="Rokhsar D.S."/>
        </authorList>
    </citation>
    <scope>NUCLEOTIDE SEQUENCE [LARGE SCALE GENOMIC DNA]</scope>
    <source>
        <strain evidence="3">cv. BTx623</strain>
    </source>
</reference>
<dbReference type="Gramene" id="OQU85022">
    <property type="protein sequence ID" value="OQU85022"/>
    <property type="gene ID" value="SORBI_3004G159866"/>
</dbReference>